<dbReference type="AlphaFoldDB" id="A0A9W9BUH2"/>
<keyword evidence="3" id="KW-0805">Transcription regulation</keyword>
<evidence type="ECO:0000313" key="6">
    <source>
        <dbReference type="EMBL" id="KAJ4329695.1"/>
    </source>
</evidence>
<accession>A0A9W9BUH2</accession>
<comment type="caution">
    <text evidence="6">The sequence shown here is derived from an EMBL/GenBank/DDBJ whole genome shotgun (WGS) entry which is preliminary data.</text>
</comment>
<dbReference type="GO" id="GO:0046872">
    <property type="term" value="F:metal ion binding"/>
    <property type="evidence" value="ECO:0007669"/>
    <property type="project" value="UniProtKB-KW"/>
</dbReference>
<sequence>MTMLTSINTENHIHDTPSTTSRIYYLMHAILQLSTAYLYLEYLPTFGFKLEKPQAPIDAPLVTEPVPADQADYWEDRAKQCFEYVRDFVGVLRSFKDRDLIVESPFIAHAVYKAAWCGKLTSFLCERKLNNIAMYCSHVPKMDPSRALEAKLEPTAWDTTNQVLGSMRRKWKLVNGMSRNLATVAFIYTTRLKEWRKVSDSYGAWTDTPKNSKEFIADFGSFEHD</sequence>
<keyword evidence="5" id="KW-0539">Nucleus</keyword>
<evidence type="ECO:0000256" key="3">
    <source>
        <dbReference type="ARBA" id="ARBA00023015"/>
    </source>
</evidence>
<gene>
    <name evidence="6" type="ORF">N0V87_010646</name>
</gene>
<dbReference type="Proteomes" id="UP001140562">
    <property type="component" value="Unassembled WGS sequence"/>
</dbReference>
<keyword evidence="4" id="KW-0804">Transcription</keyword>
<keyword evidence="7" id="KW-1185">Reference proteome</keyword>
<name>A0A9W9BUH2_9PLEO</name>
<evidence type="ECO:0000256" key="2">
    <source>
        <dbReference type="ARBA" id="ARBA00022723"/>
    </source>
</evidence>
<evidence type="ECO:0000256" key="1">
    <source>
        <dbReference type="ARBA" id="ARBA00004123"/>
    </source>
</evidence>
<reference evidence="6" key="1">
    <citation type="submission" date="2022-10" db="EMBL/GenBank/DDBJ databases">
        <title>Tapping the CABI collections for fungal endophytes: first genome assemblies for Collariella, Neodidymelliopsis, Ascochyta clinopodiicola, Didymella pomorum, Didymosphaeria variabile, Neocosmospora piperis and Neocucurbitaria cava.</title>
        <authorList>
            <person name="Hill R."/>
        </authorList>
    </citation>
    <scope>NUCLEOTIDE SEQUENCE</scope>
    <source>
        <strain evidence="6">IMI 360193</strain>
    </source>
</reference>
<dbReference type="OrthoDB" id="10329107at2759"/>
<protein>
    <submittedName>
        <fullName evidence="6">Uncharacterized protein</fullName>
    </submittedName>
</protein>
<dbReference type="InterPro" id="IPR050815">
    <property type="entry name" value="TF_fung"/>
</dbReference>
<dbReference type="GO" id="GO:0005634">
    <property type="term" value="C:nucleus"/>
    <property type="evidence" value="ECO:0007669"/>
    <property type="project" value="UniProtKB-SubCell"/>
</dbReference>
<evidence type="ECO:0000256" key="4">
    <source>
        <dbReference type="ARBA" id="ARBA00023163"/>
    </source>
</evidence>
<comment type="subcellular location">
    <subcellularLocation>
        <location evidence="1">Nucleus</location>
    </subcellularLocation>
</comment>
<evidence type="ECO:0000313" key="7">
    <source>
        <dbReference type="Proteomes" id="UP001140562"/>
    </source>
</evidence>
<keyword evidence="2" id="KW-0479">Metal-binding</keyword>
<proteinExistence type="predicted"/>
<organism evidence="6 7">
    <name type="scientific">Didymella glomerata</name>
    <dbReference type="NCBI Taxonomy" id="749621"/>
    <lineage>
        <taxon>Eukaryota</taxon>
        <taxon>Fungi</taxon>
        <taxon>Dikarya</taxon>
        <taxon>Ascomycota</taxon>
        <taxon>Pezizomycotina</taxon>
        <taxon>Dothideomycetes</taxon>
        <taxon>Pleosporomycetidae</taxon>
        <taxon>Pleosporales</taxon>
        <taxon>Pleosporineae</taxon>
        <taxon>Didymellaceae</taxon>
        <taxon>Didymella</taxon>
    </lineage>
</organism>
<dbReference type="EMBL" id="JAPEUV010000310">
    <property type="protein sequence ID" value="KAJ4329695.1"/>
    <property type="molecule type" value="Genomic_DNA"/>
</dbReference>
<dbReference type="PANTHER" id="PTHR47338:SF5">
    <property type="entry name" value="ZN(II)2CYS6 TRANSCRIPTION FACTOR (EUROFUNG)"/>
    <property type="match status" value="1"/>
</dbReference>
<evidence type="ECO:0000256" key="5">
    <source>
        <dbReference type="ARBA" id="ARBA00023242"/>
    </source>
</evidence>
<dbReference type="GO" id="GO:0000981">
    <property type="term" value="F:DNA-binding transcription factor activity, RNA polymerase II-specific"/>
    <property type="evidence" value="ECO:0007669"/>
    <property type="project" value="InterPro"/>
</dbReference>
<dbReference type="PANTHER" id="PTHR47338">
    <property type="entry name" value="ZN(II)2CYS6 TRANSCRIPTION FACTOR (EUROFUNG)-RELATED"/>
    <property type="match status" value="1"/>
</dbReference>